<dbReference type="EMBL" id="GG657450">
    <property type="protein sequence ID" value="OAT06201.1"/>
    <property type="molecule type" value="Genomic_DNA"/>
</dbReference>
<evidence type="ECO:0000313" key="2">
    <source>
        <dbReference type="Proteomes" id="UP000002038"/>
    </source>
</evidence>
<sequence>MLSSSSQLALRMIYQRTLFIQQCTGQRSQTLLPQVCELVEKKWHAHSRKREVKASLKFLFPAFIESPTKTAPQDQCSPRSHMLGQFLKNCDNFSTEMGIISPVRE</sequence>
<dbReference type="RefSeq" id="XP_031577094.1">
    <property type="nucleotide sequence ID" value="XM_031724504.1"/>
</dbReference>
<dbReference type="GeneID" id="42528648"/>
<gene>
    <name evidence="1" type="ORF">BDBG_16577</name>
</gene>
<organism evidence="1 2">
    <name type="scientific">Blastomyces gilchristii (strain SLH14081)</name>
    <name type="common">Blastomyces dermatitidis</name>
    <dbReference type="NCBI Taxonomy" id="559298"/>
    <lineage>
        <taxon>Eukaryota</taxon>
        <taxon>Fungi</taxon>
        <taxon>Dikarya</taxon>
        <taxon>Ascomycota</taxon>
        <taxon>Pezizomycotina</taxon>
        <taxon>Eurotiomycetes</taxon>
        <taxon>Eurotiomycetidae</taxon>
        <taxon>Onygenales</taxon>
        <taxon>Ajellomycetaceae</taxon>
        <taxon>Blastomyces</taxon>
    </lineage>
</organism>
<dbReference type="VEuPathDB" id="FungiDB:BDBG_16577"/>
<dbReference type="AlphaFoldDB" id="A0A179UGQ7"/>
<accession>A0A179UGQ7</accession>
<keyword evidence="2" id="KW-1185">Reference proteome</keyword>
<evidence type="ECO:0000313" key="1">
    <source>
        <dbReference type="EMBL" id="OAT06201.1"/>
    </source>
</evidence>
<name>A0A179UGQ7_BLAGS</name>
<dbReference type="Proteomes" id="UP000002038">
    <property type="component" value="Unassembled WGS sequence"/>
</dbReference>
<proteinExistence type="predicted"/>
<dbReference type="KEGG" id="bgh:BDBG_16577"/>
<protein>
    <submittedName>
        <fullName evidence="1">Uncharacterized protein</fullName>
    </submittedName>
</protein>
<reference evidence="2" key="1">
    <citation type="journal article" date="2015" name="PLoS Genet.">
        <title>The dynamic genome and transcriptome of the human fungal pathogen Blastomyces and close relative Emmonsia.</title>
        <authorList>
            <person name="Munoz J.F."/>
            <person name="Gauthier G.M."/>
            <person name="Desjardins C.A."/>
            <person name="Gallo J.E."/>
            <person name="Holder J."/>
            <person name="Sullivan T.D."/>
            <person name="Marty A.J."/>
            <person name="Carmen J.C."/>
            <person name="Chen Z."/>
            <person name="Ding L."/>
            <person name="Gujja S."/>
            <person name="Magrini V."/>
            <person name="Misas E."/>
            <person name="Mitreva M."/>
            <person name="Priest M."/>
            <person name="Saif S."/>
            <person name="Whiston E.A."/>
            <person name="Young S."/>
            <person name="Zeng Q."/>
            <person name="Goldman W.E."/>
            <person name="Mardis E.R."/>
            <person name="Taylor J.W."/>
            <person name="McEwen J.G."/>
            <person name="Clay O.K."/>
            <person name="Klein B.S."/>
            <person name="Cuomo C.A."/>
        </authorList>
    </citation>
    <scope>NUCLEOTIDE SEQUENCE [LARGE SCALE GENOMIC DNA]</scope>
    <source>
        <strain evidence="2">SLH14081</strain>
    </source>
</reference>